<evidence type="ECO:0000313" key="3">
    <source>
        <dbReference type="Proteomes" id="UP000572007"/>
    </source>
</evidence>
<keyword evidence="1" id="KW-1133">Transmembrane helix</keyword>
<gene>
    <name evidence="2" type="ORF">HGA10_04150</name>
</gene>
<reference evidence="2 3" key="1">
    <citation type="submission" date="2020-04" db="EMBL/GenBank/DDBJ databases">
        <title>MicrobeNet Type strains.</title>
        <authorList>
            <person name="Nicholson A.C."/>
        </authorList>
    </citation>
    <scope>NUCLEOTIDE SEQUENCE [LARGE SCALE GENOMIC DNA]</scope>
    <source>
        <strain evidence="2 3">DSM 44960</strain>
    </source>
</reference>
<dbReference type="Proteomes" id="UP000572007">
    <property type="component" value="Unassembled WGS sequence"/>
</dbReference>
<accession>A0A846W162</accession>
<feature type="transmembrane region" description="Helical" evidence="1">
    <location>
        <begin position="12"/>
        <end position="33"/>
    </location>
</feature>
<sequence>MPDKTPTRAITGWTVALWSFTAVAGGVIVGGLLHEPEPELTTAPPTTTVSVTPEAELPTPVRVRPSVTFPTQIPGCSSVEAPSSDETYGAVFGPGEYDNPAYPWFSGRKAVAMSTALRAALPTDVTVGFGSPDRSLLFEPILGEPDSPFGGFTGAGADLRRGAGAGSLWVTVEQSEEPVPACTAGWLDERRTMPDGSTVDLHDTWEELDGTRTLSRSAQAYRPDGSRIMVIATDAPSGSMPTGTVPLTKDELVAIVLADGLGVGDPIPPGTIEPPPPCHVRVDNSPTLDEAVAARVNAALAGALDGISTDRPLGDMRPDDFGRGGLCQTVRVTTPGKPSTLTVSIASGQPMPNTEPEHGGSTRTSADGTVIETREDYFTTADQSGRTADEFVRTVVLTKPDGTRIDVTCRAERPSSPMPFEHLEKIALAPGSVTP</sequence>
<dbReference type="EMBL" id="JAAXOM010000001">
    <property type="protein sequence ID" value="NKX86506.1"/>
    <property type="molecule type" value="Genomic_DNA"/>
</dbReference>
<keyword evidence="1" id="KW-0472">Membrane</keyword>
<proteinExistence type="predicted"/>
<protein>
    <submittedName>
        <fullName evidence="2">Uncharacterized protein</fullName>
    </submittedName>
</protein>
<evidence type="ECO:0000256" key="1">
    <source>
        <dbReference type="SAM" id="Phobius"/>
    </source>
</evidence>
<keyword evidence="1" id="KW-0812">Transmembrane</keyword>
<keyword evidence="3" id="KW-1185">Reference proteome</keyword>
<name>A0A846W162_9NOCA</name>
<evidence type="ECO:0000313" key="2">
    <source>
        <dbReference type="EMBL" id="NKX86506.1"/>
    </source>
</evidence>
<dbReference type="RefSeq" id="WP_084456933.1">
    <property type="nucleotide sequence ID" value="NZ_JAAXOM010000001.1"/>
</dbReference>
<dbReference type="AlphaFoldDB" id="A0A846W162"/>
<comment type="caution">
    <text evidence="2">The sequence shown here is derived from an EMBL/GenBank/DDBJ whole genome shotgun (WGS) entry which is preliminary data.</text>
</comment>
<organism evidence="2 3">
    <name type="scientific">Nocardia coubleae</name>
    <dbReference type="NCBI Taxonomy" id="356147"/>
    <lineage>
        <taxon>Bacteria</taxon>
        <taxon>Bacillati</taxon>
        <taxon>Actinomycetota</taxon>
        <taxon>Actinomycetes</taxon>
        <taxon>Mycobacteriales</taxon>
        <taxon>Nocardiaceae</taxon>
        <taxon>Nocardia</taxon>
    </lineage>
</organism>